<dbReference type="AlphaFoldDB" id="A0A1Q2HVH3"/>
<organism evidence="2 3">
    <name type="scientific">Corynebacterium glaucum</name>
    <dbReference type="NCBI Taxonomy" id="187491"/>
    <lineage>
        <taxon>Bacteria</taxon>
        <taxon>Bacillati</taxon>
        <taxon>Actinomycetota</taxon>
        <taxon>Actinomycetes</taxon>
        <taxon>Mycobacteriales</taxon>
        <taxon>Corynebacteriaceae</taxon>
        <taxon>Corynebacterium</taxon>
    </lineage>
</organism>
<feature type="domain" description="Suppressor of fused-like" evidence="1">
    <location>
        <begin position="41"/>
        <end position="193"/>
    </location>
</feature>
<dbReference type="EMBL" id="CP019688">
    <property type="protein sequence ID" value="AQQ14835.1"/>
    <property type="molecule type" value="Genomic_DNA"/>
</dbReference>
<protein>
    <submittedName>
        <fullName evidence="2">Suppressor of fused protein (SUFU)</fullName>
    </submittedName>
</protein>
<name>A0A1Q2HVH3_9CORY</name>
<dbReference type="PANTHER" id="PTHR10928:SF2">
    <property type="entry name" value="SUPPRESSOR OF FUSED HOMOLOG"/>
    <property type="match status" value="1"/>
</dbReference>
<dbReference type="PANTHER" id="PTHR10928">
    <property type="entry name" value="SUPPRESSOR OF FUSED"/>
    <property type="match status" value="1"/>
</dbReference>
<dbReference type="InterPro" id="IPR020941">
    <property type="entry name" value="SUFU-like_domain"/>
</dbReference>
<dbReference type="Pfam" id="PF05076">
    <property type="entry name" value="SUFU"/>
    <property type="match status" value="1"/>
</dbReference>
<dbReference type="InterPro" id="IPR007768">
    <property type="entry name" value="Suppressor_of_fused"/>
</dbReference>
<evidence type="ECO:0000313" key="2">
    <source>
        <dbReference type="EMBL" id="AQQ14835.1"/>
    </source>
</evidence>
<dbReference type="GO" id="GO:0005737">
    <property type="term" value="C:cytoplasm"/>
    <property type="evidence" value="ECO:0007669"/>
    <property type="project" value="TreeGrafter"/>
</dbReference>
<keyword evidence="3" id="KW-1185">Reference proteome</keyword>
<gene>
    <name evidence="2" type="ORF">CGLAU_04305</name>
</gene>
<dbReference type="InterPro" id="IPR037181">
    <property type="entry name" value="SUFU_N"/>
</dbReference>
<dbReference type="Proteomes" id="UP000217209">
    <property type="component" value="Chromosome"/>
</dbReference>
<sequence length="320" mass="35138">MRWLSEFASRVKRGPRLGGDAILEHITALTGAEDPFVFHYDELEVLAYHVETPLPHTLYVTFGLSRVRTAVPAAGTQTELTLRTPADTPVPYEWPARQLATMVRNVRRSGYEIAPGHHMRMRSPVTDDAVIEAFTFVTDPVLGVIDPPTGIVRFTYAVGLTARELEAALAWDPLRFTGVLGDVVPLGISDPARDDILNDIHARGRVERGMRDEGSSISAVHAKLLSVDATGRIDMDARAAQALIRAARYRLPHGHSFALVSESAWVFLHPEGSFEADAEHIQLAATKSLIHELNATLDTAPGVYRFSSAPVTIHVVDERT</sequence>
<dbReference type="SUPFAM" id="SSF103359">
    <property type="entry name" value="Suppressor of Fused, N-terminal domain"/>
    <property type="match status" value="1"/>
</dbReference>
<evidence type="ECO:0000259" key="1">
    <source>
        <dbReference type="Pfam" id="PF05076"/>
    </source>
</evidence>
<dbReference type="KEGG" id="cgv:CGLAU_04305"/>
<proteinExistence type="predicted"/>
<dbReference type="OrthoDB" id="9023549at2"/>
<accession>A0A1Q2HVH3</accession>
<reference evidence="2 3" key="1">
    <citation type="submission" date="2016-12" db="EMBL/GenBank/DDBJ databases">
        <authorList>
            <person name="Song W.-J."/>
            <person name="Kurnit D.M."/>
        </authorList>
    </citation>
    <scope>NUCLEOTIDE SEQUENCE [LARGE SCALE GENOMIC DNA]</scope>
    <source>
        <strain evidence="2 3">DSM 30827</strain>
    </source>
</reference>
<dbReference type="RefSeq" id="WP_095659618.1">
    <property type="nucleotide sequence ID" value="NZ_CP019688.1"/>
</dbReference>
<evidence type="ECO:0000313" key="3">
    <source>
        <dbReference type="Proteomes" id="UP000217209"/>
    </source>
</evidence>